<dbReference type="Gene3D" id="3.30.420.40">
    <property type="match status" value="2"/>
</dbReference>
<organism evidence="2 3">
    <name type="scientific">Oceanotoga teriensis</name>
    <dbReference type="NCBI Taxonomy" id="515440"/>
    <lineage>
        <taxon>Bacteria</taxon>
        <taxon>Thermotogati</taxon>
        <taxon>Thermotogota</taxon>
        <taxon>Thermotogae</taxon>
        <taxon>Petrotogales</taxon>
        <taxon>Petrotogaceae</taxon>
        <taxon>Oceanotoga</taxon>
    </lineage>
</organism>
<accession>A0AA45HIP1</accession>
<evidence type="ECO:0000313" key="3">
    <source>
        <dbReference type="Proteomes" id="UP000245921"/>
    </source>
</evidence>
<dbReference type="PANTHER" id="PTHR18964:SF149">
    <property type="entry name" value="BIFUNCTIONAL UDP-N-ACETYLGLUCOSAMINE 2-EPIMERASE_N-ACETYLMANNOSAMINE KINASE"/>
    <property type="match status" value="1"/>
</dbReference>
<dbReference type="SUPFAM" id="SSF53067">
    <property type="entry name" value="Actin-like ATPase domain"/>
    <property type="match status" value="1"/>
</dbReference>
<reference evidence="2 3" key="1">
    <citation type="submission" date="2018-05" db="EMBL/GenBank/DDBJ databases">
        <title>Genomic Encyclopedia of Type Strains, Phase IV (KMG-IV): sequencing the most valuable type-strain genomes for metagenomic binning, comparative biology and taxonomic classification.</title>
        <authorList>
            <person name="Goeker M."/>
        </authorList>
    </citation>
    <scope>NUCLEOTIDE SEQUENCE [LARGE SCALE GENOMIC DNA]</scope>
    <source>
        <strain evidence="2 3">DSM 24906</strain>
    </source>
</reference>
<comment type="similarity">
    <text evidence="1">Belongs to the ROK (NagC/XylR) family.</text>
</comment>
<dbReference type="InterPro" id="IPR043129">
    <property type="entry name" value="ATPase_NBD"/>
</dbReference>
<comment type="caution">
    <text evidence="2">The sequence shown here is derived from an EMBL/GenBank/DDBJ whole genome shotgun (WGS) entry which is preliminary data.</text>
</comment>
<dbReference type="AlphaFoldDB" id="A0AA45HIP1"/>
<dbReference type="RefSeq" id="WP_109604879.1">
    <property type="nucleotide sequence ID" value="NZ_QGGI01000009.1"/>
</dbReference>
<protein>
    <submittedName>
        <fullName evidence="2">Glucokinase</fullName>
    </submittedName>
</protein>
<evidence type="ECO:0000256" key="1">
    <source>
        <dbReference type="ARBA" id="ARBA00006479"/>
    </source>
</evidence>
<dbReference type="InterPro" id="IPR000600">
    <property type="entry name" value="ROK"/>
</dbReference>
<dbReference type="Pfam" id="PF00480">
    <property type="entry name" value="ROK"/>
    <property type="match status" value="1"/>
</dbReference>
<dbReference type="EMBL" id="QGGI01000009">
    <property type="protein sequence ID" value="PWJ92154.1"/>
    <property type="molecule type" value="Genomic_DNA"/>
</dbReference>
<keyword evidence="3" id="KW-1185">Reference proteome</keyword>
<gene>
    <name evidence="2" type="ORF">C7380_10937</name>
</gene>
<dbReference type="Proteomes" id="UP000245921">
    <property type="component" value="Unassembled WGS sequence"/>
</dbReference>
<evidence type="ECO:0000313" key="2">
    <source>
        <dbReference type="EMBL" id="PWJ92154.1"/>
    </source>
</evidence>
<dbReference type="PROSITE" id="PS01125">
    <property type="entry name" value="ROK"/>
    <property type="match status" value="1"/>
</dbReference>
<dbReference type="InterPro" id="IPR049874">
    <property type="entry name" value="ROK_cs"/>
</dbReference>
<proteinExistence type="inferred from homology"/>
<dbReference type="PANTHER" id="PTHR18964">
    <property type="entry name" value="ROK (REPRESSOR, ORF, KINASE) FAMILY"/>
    <property type="match status" value="1"/>
</dbReference>
<name>A0AA45HIP1_9BACT</name>
<sequence length="313" mass="34211">MGKILSLDIGGTKILGALFDEKGEILKREKKSSKSNKGIEKVKNQIKKVIDILIEGETDIEAIGCGVPGIIKEGKILFTPNIPLSGFSLKEFLEENYKVDVYVGNDANVALYGEYNTESISKYDNIVGFFIGTGFGGGIIIDRKIYKGSIGASAEIGHITVNPDGPYCGCGSRGCVESFASKVAIQKSLSNQIRKGRDSSIKEYILDDSIIKSSILLKAYEENDELVVEIMDEVAKYIGIVSANIMNIFNPQIIILGGGLIESFSDKLLDTINEYSKKYSLKQNYESTEFKIASLGDDACIFGAYQMAKNRVD</sequence>